<protein>
    <submittedName>
        <fullName evidence="6">Transcriptional regulator, LuxR family</fullName>
    </submittedName>
</protein>
<dbReference type="InterPro" id="IPR016032">
    <property type="entry name" value="Sig_transdc_resp-reg_C-effctor"/>
</dbReference>
<keyword evidence="7" id="KW-1185">Reference proteome</keyword>
<dbReference type="GO" id="GO:0003677">
    <property type="term" value="F:DNA binding"/>
    <property type="evidence" value="ECO:0007669"/>
    <property type="project" value="UniProtKB-KW"/>
</dbReference>
<feature type="transmembrane region" description="Helical" evidence="4">
    <location>
        <begin position="173"/>
        <end position="191"/>
    </location>
</feature>
<feature type="transmembrane region" description="Helical" evidence="4">
    <location>
        <begin position="39"/>
        <end position="60"/>
    </location>
</feature>
<feature type="transmembrane region" description="Helical" evidence="4">
    <location>
        <begin position="135"/>
        <end position="153"/>
    </location>
</feature>
<feature type="transmembrane region" description="Helical" evidence="4">
    <location>
        <begin position="104"/>
        <end position="123"/>
    </location>
</feature>
<feature type="transmembrane region" description="Helical" evidence="4">
    <location>
        <begin position="6"/>
        <end position="27"/>
    </location>
</feature>
<keyword evidence="4" id="KW-0472">Membrane</keyword>
<evidence type="ECO:0000256" key="2">
    <source>
        <dbReference type="ARBA" id="ARBA00023125"/>
    </source>
</evidence>
<dbReference type="Gene3D" id="1.10.10.10">
    <property type="entry name" value="Winged helix-like DNA-binding domain superfamily/Winged helix DNA-binding domain"/>
    <property type="match status" value="1"/>
</dbReference>
<dbReference type="PROSITE" id="PS50043">
    <property type="entry name" value="HTH_LUXR_2"/>
    <property type="match status" value="1"/>
</dbReference>
<evidence type="ECO:0000259" key="5">
    <source>
        <dbReference type="PROSITE" id="PS50043"/>
    </source>
</evidence>
<gene>
    <name evidence="6" type="ORF">U14_02400</name>
</gene>
<proteinExistence type="predicted"/>
<keyword evidence="4" id="KW-0812">Transmembrane</keyword>
<dbReference type="PRINTS" id="PR00038">
    <property type="entry name" value="HTHLUXR"/>
</dbReference>
<reference evidence="6" key="1">
    <citation type="journal article" date="2015" name="PeerJ">
        <title>First genomic representation of candidate bacterial phylum KSB3 points to enhanced environmental sensing as a trigger of wastewater bulking.</title>
        <authorList>
            <person name="Sekiguchi Y."/>
            <person name="Ohashi A."/>
            <person name="Parks D.H."/>
            <person name="Yamauchi T."/>
            <person name="Tyson G.W."/>
            <person name="Hugenholtz P."/>
        </authorList>
    </citation>
    <scope>NUCLEOTIDE SEQUENCE [LARGE SCALE GENOMIC DNA]</scope>
</reference>
<dbReference type="PROSITE" id="PS00622">
    <property type="entry name" value="HTH_LUXR_1"/>
    <property type="match status" value="1"/>
</dbReference>
<dbReference type="GO" id="GO:0006355">
    <property type="term" value="P:regulation of DNA-templated transcription"/>
    <property type="evidence" value="ECO:0007669"/>
    <property type="project" value="InterPro"/>
</dbReference>
<name>A0A081BL92_9BACT</name>
<dbReference type="Proteomes" id="UP000030700">
    <property type="component" value="Unassembled WGS sequence"/>
</dbReference>
<dbReference type="InterPro" id="IPR036388">
    <property type="entry name" value="WH-like_DNA-bd_sf"/>
</dbReference>
<evidence type="ECO:0000256" key="4">
    <source>
        <dbReference type="SAM" id="Phobius"/>
    </source>
</evidence>
<dbReference type="EMBL" id="DF820457">
    <property type="protein sequence ID" value="GAK51158.1"/>
    <property type="molecule type" value="Genomic_DNA"/>
</dbReference>
<dbReference type="Pfam" id="PF00196">
    <property type="entry name" value="GerE"/>
    <property type="match status" value="1"/>
</dbReference>
<dbReference type="SUPFAM" id="SSF46894">
    <property type="entry name" value="C-terminal effector domain of the bipartite response regulators"/>
    <property type="match status" value="1"/>
</dbReference>
<dbReference type="SMART" id="SM00421">
    <property type="entry name" value="HTH_LUXR"/>
    <property type="match status" value="1"/>
</dbReference>
<evidence type="ECO:0000313" key="7">
    <source>
        <dbReference type="Proteomes" id="UP000030700"/>
    </source>
</evidence>
<dbReference type="CDD" id="cd06170">
    <property type="entry name" value="LuxR_C_like"/>
    <property type="match status" value="1"/>
</dbReference>
<keyword evidence="1" id="KW-0805">Transcription regulation</keyword>
<dbReference type="InterPro" id="IPR000792">
    <property type="entry name" value="Tscrpt_reg_LuxR_C"/>
</dbReference>
<keyword evidence="4" id="KW-1133">Transmembrane helix</keyword>
<dbReference type="HOGENOM" id="CLU_808125_0_0_0"/>
<dbReference type="STRING" id="1499966.U14_02400"/>
<accession>A0A081BL92</accession>
<evidence type="ECO:0000256" key="1">
    <source>
        <dbReference type="ARBA" id="ARBA00023015"/>
    </source>
</evidence>
<keyword evidence="3" id="KW-0804">Transcription</keyword>
<feature type="transmembrane region" description="Helical" evidence="4">
    <location>
        <begin position="80"/>
        <end position="97"/>
    </location>
</feature>
<keyword evidence="2" id="KW-0238">DNA-binding</keyword>
<sequence>MKHLYLFYFLLTFSVGTVSLGIAATLYVKTRTAFLRHYLYFYAPFSFLVMLNVVLFYIRFNIPSISHALFDVLDYLESAVAKYLVMFTTPVFIHYVFHVPRATLKNRIIGGLAIALFIGRHVFDIAVHDEFIGSIGKAISDTSMVGVMIYSFATGWRYRTNFQEAASPKQIRLFLIIFGCYLPLLFNDMFLSGFSYIRFYPILYCLLSVLFSYDFLHKPQPPAIETAPQPQMSSTLPDDAFFARYNISAREKEIVALLAQGYSNQQIGDTLFISRNTVKTHIRNIYQKLEVNSREELKTRLNNSGECRQSSAQP</sequence>
<dbReference type="AlphaFoldDB" id="A0A081BL92"/>
<dbReference type="PANTHER" id="PTHR44688:SF16">
    <property type="entry name" value="DNA-BINDING TRANSCRIPTIONAL ACTIVATOR DEVR_DOSR"/>
    <property type="match status" value="1"/>
</dbReference>
<feature type="domain" description="HTH luxR-type" evidence="5">
    <location>
        <begin position="240"/>
        <end position="305"/>
    </location>
</feature>
<organism evidence="6">
    <name type="scientific">Candidatus Moduliflexus flocculans</name>
    <dbReference type="NCBI Taxonomy" id="1499966"/>
    <lineage>
        <taxon>Bacteria</taxon>
        <taxon>Candidatus Moduliflexota</taxon>
        <taxon>Candidatus Moduliflexia</taxon>
        <taxon>Candidatus Moduliflexales</taxon>
        <taxon>Candidatus Moduliflexaceae</taxon>
    </lineage>
</organism>
<dbReference type="PANTHER" id="PTHR44688">
    <property type="entry name" value="DNA-BINDING TRANSCRIPTIONAL ACTIVATOR DEVR_DOSR"/>
    <property type="match status" value="1"/>
</dbReference>
<evidence type="ECO:0000256" key="3">
    <source>
        <dbReference type="ARBA" id="ARBA00023163"/>
    </source>
</evidence>
<evidence type="ECO:0000313" key="6">
    <source>
        <dbReference type="EMBL" id="GAK51158.1"/>
    </source>
</evidence>